<accession>A0A1F6GS65</accession>
<dbReference type="Gene3D" id="2.160.20.80">
    <property type="entry name" value="E3 ubiquitin-protein ligase SopA"/>
    <property type="match status" value="1"/>
</dbReference>
<name>A0A1F6GS65_9PROT</name>
<dbReference type="PANTHER" id="PTHR14136:SF17">
    <property type="entry name" value="BTB_POZ DOMAIN-CONTAINING PROTEIN KCTD9"/>
    <property type="match status" value="1"/>
</dbReference>
<proteinExistence type="predicted"/>
<reference evidence="1 2" key="1">
    <citation type="journal article" date="2016" name="Nat. Commun.">
        <title>Thousands of microbial genomes shed light on interconnected biogeochemical processes in an aquifer system.</title>
        <authorList>
            <person name="Anantharaman K."/>
            <person name="Brown C.T."/>
            <person name="Hug L.A."/>
            <person name="Sharon I."/>
            <person name="Castelle C.J."/>
            <person name="Probst A.J."/>
            <person name="Thomas B.C."/>
            <person name="Singh A."/>
            <person name="Wilkins M.J."/>
            <person name="Karaoz U."/>
            <person name="Brodie E.L."/>
            <person name="Williams K.H."/>
            <person name="Hubbard S.S."/>
            <person name="Banfield J.F."/>
        </authorList>
    </citation>
    <scope>NUCLEOTIDE SEQUENCE [LARGE SCALE GENOMIC DNA]</scope>
</reference>
<protein>
    <recommendedName>
        <fullName evidence="3">Pentapeptide repeat-containing protein</fullName>
    </recommendedName>
</protein>
<dbReference type="SUPFAM" id="SSF141571">
    <property type="entry name" value="Pentapeptide repeat-like"/>
    <property type="match status" value="1"/>
</dbReference>
<dbReference type="InterPro" id="IPR001646">
    <property type="entry name" value="5peptide_repeat"/>
</dbReference>
<evidence type="ECO:0008006" key="3">
    <source>
        <dbReference type="Google" id="ProtNLM"/>
    </source>
</evidence>
<dbReference type="Pfam" id="PF00805">
    <property type="entry name" value="Pentapeptide"/>
    <property type="match status" value="1"/>
</dbReference>
<dbReference type="EMBL" id="MFNF01000040">
    <property type="protein sequence ID" value="OGH01007.1"/>
    <property type="molecule type" value="Genomic_DNA"/>
</dbReference>
<organism evidence="1 2">
    <name type="scientific">Candidatus Lambdaproteobacteria bacterium RIFOXYD2_FULL_56_26</name>
    <dbReference type="NCBI Taxonomy" id="1817773"/>
    <lineage>
        <taxon>Bacteria</taxon>
        <taxon>Pseudomonadati</taxon>
        <taxon>Pseudomonadota</taxon>
        <taxon>Candidatus Lambdaproteobacteria</taxon>
    </lineage>
</organism>
<gene>
    <name evidence="1" type="ORF">A2557_00185</name>
</gene>
<sequence length="111" mass="11989">MAGKILVFCLALGVWSGVGSLFAYTPVEQVRQLKACVGCYLRNANFDHHDLTEVNLRGANLEYATFKKATLYKADLTGADLKGADFTGALWVDGVTLCKKGSIGKCLAQEQ</sequence>
<evidence type="ECO:0000313" key="2">
    <source>
        <dbReference type="Proteomes" id="UP000177583"/>
    </source>
</evidence>
<dbReference type="Proteomes" id="UP000177583">
    <property type="component" value="Unassembled WGS sequence"/>
</dbReference>
<dbReference type="AlphaFoldDB" id="A0A1F6GS65"/>
<dbReference type="PANTHER" id="PTHR14136">
    <property type="entry name" value="BTB_POZ DOMAIN-CONTAINING PROTEIN KCTD9"/>
    <property type="match status" value="1"/>
</dbReference>
<comment type="caution">
    <text evidence="1">The sequence shown here is derived from an EMBL/GenBank/DDBJ whole genome shotgun (WGS) entry which is preliminary data.</text>
</comment>
<dbReference type="InterPro" id="IPR051082">
    <property type="entry name" value="Pentapeptide-BTB/POZ_domain"/>
</dbReference>
<evidence type="ECO:0000313" key="1">
    <source>
        <dbReference type="EMBL" id="OGH01007.1"/>
    </source>
</evidence>